<dbReference type="Pfam" id="PF03548">
    <property type="entry name" value="LolA"/>
    <property type="match status" value="1"/>
</dbReference>
<dbReference type="EMBL" id="JACHFE010000002">
    <property type="protein sequence ID" value="MBB5320633.1"/>
    <property type="molecule type" value="Genomic_DNA"/>
</dbReference>
<dbReference type="GO" id="GO:0042953">
    <property type="term" value="P:lipoprotein transport"/>
    <property type="evidence" value="ECO:0007669"/>
    <property type="project" value="InterPro"/>
</dbReference>
<keyword evidence="12" id="KW-1185">Reference proteome</keyword>
<evidence type="ECO:0000313" key="12">
    <source>
        <dbReference type="Proteomes" id="UP000591735"/>
    </source>
</evidence>
<evidence type="ECO:0000256" key="8">
    <source>
        <dbReference type="ARBA" id="ARBA00022927"/>
    </source>
</evidence>
<evidence type="ECO:0000256" key="3">
    <source>
        <dbReference type="ARBA" id="ARBA00011245"/>
    </source>
</evidence>
<keyword evidence="9 10" id="KW-0143">Chaperone</keyword>
<dbReference type="SUPFAM" id="SSF89392">
    <property type="entry name" value="Prokaryotic lipoproteins and lipoprotein localization factors"/>
    <property type="match status" value="1"/>
</dbReference>
<keyword evidence="5 10" id="KW-0813">Transport</keyword>
<evidence type="ECO:0000256" key="6">
    <source>
        <dbReference type="ARBA" id="ARBA00022729"/>
    </source>
</evidence>
<evidence type="ECO:0000256" key="10">
    <source>
        <dbReference type="HAMAP-Rule" id="MF_00240"/>
    </source>
</evidence>
<dbReference type="PANTHER" id="PTHR35869:SF1">
    <property type="entry name" value="OUTER-MEMBRANE LIPOPROTEIN CARRIER PROTEIN"/>
    <property type="match status" value="1"/>
</dbReference>
<organism evidence="11 12">
    <name type="scientific">Marinobacter oulmenensis</name>
    <dbReference type="NCBI Taxonomy" id="643747"/>
    <lineage>
        <taxon>Bacteria</taxon>
        <taxon>Pseudomonadati</taxon>
        <taxon>Pseudomonadota</taxon>
        <taxon>Gammaproteobacteria</taxon>
        <taxon>Pseudomonadales</taxon>
        <taxon>Marinobacteraceae</taxon>
        <taxon>Marinobacter</taxon>
    </lineage>
</organism>
<comment type="function">
    <text evidence="10">Participates in the translocation of lipoproteins from the inner membrane to the outer membrane. Only forms a complex with a lipoprotein if the residue after the N-terminal Cys is not an aspartate (The Asp acts as a targeting signal to indicate that the lipoprotein should stay in the inner membrane).</text>
</comment>
<accession>A0A840U8S8</accession>
<evidence type="ECO:0000256" key="2">
    <source>
        <dbReference type="ARBA" id="ARBA00007615"/>
    </source>
</evidence>
<feature type="signal peptide" evidence="10">
    <location>
        <begin position="1"/>
        <end position="20"/>
    </location>
</feature>
<protein>
    <recommendedName>
        <fullName evidence="4 10">Outer-membrane lipoprotein carrier protein</fullName>
    </recommendedName>
</protein>
<dbReference type="AlphaFoldDB" id="A0A840U8S8"/>
<dbReference type="InterPro" id="IPR018323">
    <property type="entry name" value="OM_lipoprot_carrier_LolA_Pbac"/>
</dbReference>
<proteinExistence type="inferred from homology"/>
<dbReference type="HAMAP" id="MF_00240">
    <property type="entry name" value="LolA"/>
    <property type="match status" value="1"/>
</dbReference>
<dbReference type="NCBIfam" id="TIGR00547">
    <property type="entry name" value="lolA"/>
    <property type="match status" value="1"/>
</dbReference>
<evidence type="ECO:0000256" key="4">
    <source>
        <dbReference type="ARBA" id="ARBA00014035"/>
    </source>
</evidence>
<evidence type="ECO:0000256" key="9">
    <source>
        <dbReference type="ARBA" id="ARBA00023186"/>
    </source>
</evidence>
<sequence precursor="true">MIRHAAFTLFAVLLSMAVIAGPASAQSASENAAQELTGILQDYETYQADFIQILVNDRGHQVQETTGLLKAKRPGWFYWETGNPLPQYIVSDGDKVEVYDPDLEQVTIQSLDERVQSTPALLLTGEVDNLNEMYEVTEKDTSVDGYREFTLVPRAPDSLFTSLRLSFREGQLSEMRMEDSLSQLSILSFDNVRLNEPVSDDAFRLDYPEGVDIIRDGL</sequence>
<keyword evidence="8 10" id="KW-0653">Protein transport</keyword>
<dbReference type="PANTHER" id="PTHR35869">
    <property type="entry name" value="OUTER-MEMBRANE LIPOPROTEIN CARRIER PROTEIN"/>
    <property type="match status" value="1"/>
</dbReference>
<reference evidence="11 12" key="1">
    <citation type="submission" date="2020-08" db="EMBL/GenBank/DDBJ databases">
        <title>Genomic Encyclopedia of Type Strains, Phase IV (KMG-IV): sequencing the most valuable type-strain genomes for metagenomic binning, comparative biology and taxonomic classification.</title>
        <authorList>
            <person name="Goeker M."/>
        </authorList>
    </citation>
    <scope>NUCLEOTIDE SEQUENCE [LARGE SCALE GENOMIC DNA]</scope>
    <source>
        <strain evidence="11 12">DSM 22359</strain>
    </source>
</reference>
<dbReference type="InterPro" id="IPR029046">
    <property type="entry name" value="LolA/LolB/LppX"/>
</dbReference>
<dbReference type="RefSeq" id="WP_183700595.1">
    <property type="nucleotide sequence ID" value="NZ_JACHFE010000002.1"/>
</dbReference>
<keyword evidence="11" id="KW-0449">Lipoprotein</keyword>
<comment type="caution">
    <text evidence="11">The sequence shown here is derived from an EMBL/GenBank/DDBJ whole genome shotgun (WGS) entry which is preliminary data.</text>
</comment>
<evidence type="ECO:0000256" key="7">
    <source>
        <dbReference type="ARBA" id="ARBA00022764"/>
    </source>
</evidence>
<dbReference type="Gene3D" id="2.50.20.10">
    <property type="entry name" value="Lipoprotein localisation LolA/LolB/LppX"/>
    <property type="match status" value="1"/>
</dbReference>
<keyword evidence="7 10" id="KW-0574">Periplasm</keyword>
<dbReference type="GO" id="GO:0044874">
    <property type="term" value="P:lipoprotein localization to outer membrane"/>
    <property type="evidence" value="ECO:0007669"/>
    <property type="project" value="UniProtKB-UniRule"/>
</dbReference>
<comment type="similarity">
    <text evidence="2 10">Belongs to the LolA family.</text>
</comment>
<feature type="chain" id="PRO_5033172613" description="Outer-membrane lipoprotein carrier protein" evidence="10">
    <location>
        <begin position="21"/>
        <end position="218"/>
    </location>
</feature>
<dbReference type="GO" id="GO:0030288">
    <property type="term" value="C:outer membrane-bounded periplasmic space"/>
    <property type="evidence" value="ECO:0007669"/>
    <property type="project" value="TreeGrafter"/>
</dbReference>
<dbReference type="InterPro" id="IPR004564">
    <property type="entry name" value="OM_lipoprot_carrier_LolA-like"/>
</dbReference>
<comment type="subcellular location">
    <subcellularLocation>
        <location evidence="1 10">Periplasm</location>
    </subcellularLocation>
</comment>
<evidence type="ECO:0000313" key="11">
    <source>
        <dbReference type="EMBL" id="MBB5320633.1"/>
    </source>
</evidence>
<evidence type="ECO:0000256" key="1">
    <source>
        <dbReference type="ARBA" id="ARBA00004418"/>
    </source>
</evidence>
<evidence type="ECO:0000256" key="5">
    <source>
        <dbReference type="ARBA" id="ARBA00022448"/>
    </source>
</evidence>
<dbReference type="Proteomes" id="UP000591735">
    <property type="component" value="Unassembled WGS sequence"/>
</dbReference>
<gene>
    <name evidence="10" type="primary">lolA</name>
    <name evidence="11" type="ORF">HNR38_001105</name>
</gene>
<comment type="subunit">
    <text evidence="3 10">Monomer.</text>
</comment>
<keyword evidence="6 10" id="KW-0732">Signal</keyword>
<name>A0A840U8S8_9GAMM</name>
<dbReference type="CDD" id="cd16325">
    <property type="entry name" value="LolA"/>
    <property type="match status" value="1"/>
</dbReference>